<keyword evidence="10" id="KW-1185">Reference proteome</keyword>
<dbReference type="EMBL" id="JBHRXV010000004">
    <property type="protein sequence ID" value="MFC3712434.1"/>
    <property type="molecule type" value="Genomic_DNA"/>
</dbReference>
<comment type="similarity">
    <text evidence="2">Belongs to the asparagine synthetase family.</text>
</comment>
<dbReference type="CDD" id="cd01991">
    <property type="entry name" value="Asn_synthase_B_C"/>
    <property type="match status" value="1"/>
</dbReference>
<evidence type="ECO:0000313" key="10">
    <source>
        <dbReference type="Proteomes" id="UP001595615"/>
    </source>
</evidence>
<accession>A0ABV7XAW0</accession>
<dbReference type="InterPro" id="IPR017932">
    <property type="entry name" value="GATase_2_dom"/>
</dbReference>
<dbReference type="SUPFAM" id="SSF52402">
    <property type="entry name" value="Adenine nucleotide alpha hydrolases-like"/>
    <property type="match status" value="1"/>
</dbReference>
<dbReference type="RefSeq" id="WP_380859292.1">
    <property type="nucleotide sequence ID" value="NZ_JBHRXV010000004.1"/>
</dbReference>
<dbReference type="EC" id="6.3.5.4" evidence="3"/>
<comment type="pathway">
    <text evidence="1">Amino-acid biosynthesis; L-asparagine biosynthesis; L-asparagine from L-aspartate (L-Gln route): step 1/1.</text>
</comment>
<evidence type="ECO:0000313" key="9">
    <source>
        <dbReference type="EMBL" id="MFC3712434.1"/>
    </source>
</evidence>
<organism evidence="9 10">
    <name type="scientific">Sphingoaurantiacus capsulatus</name>
    <dbReference type="NCBI Taxonomy" id="1771310"/>
    <lineage>
        <taxon>Bacteria</taxon>
        <taxon>Pseudomonadati</taxon>
        <taxon>Pseudomonadota</taxon>
        <taxon>Alphaproteobacteria</taxon>
        <taxon>Sphingomonadales</taxon>
        <taxon>Sphingosinicellaceae</taxon>
        <taxon>Sphingoaurantiacus</taxon>
    </lineage>
</organism>
<sequence length="631" mass="70758">MCGILGAWLAPGEKADQPSFEAALALLGHRGPNDSGLERAPAQGGGEVVFGHTRLSVIDLSAGGHQPMHSRCGRLSLIFNGEIYNYRELRETLRGLGHIFATDSDTEVLLACWLEWRAECLDRLIGMFAFVLHDRAAATLTCVRDAFGIKPFFYTREAGRFLFASELPALRTMKRERAELNWQRAYDYLVHGVYDNDTSSFLRDVVSLAPGHRVTLDLESGRLGEPFRWWSPSIAERSDISFDTAVEMVREQFLQNIRLHLRSDVPLGAALSGGVDSSAVVCAMRHVAPDHPIHTFSFIARNSPMSEEAWVDQINTQVGANGHKITLGGDDLAADLDDLIAVQGEPFGSTSIYAQYSVFRIAREAGITVTLDGQGADELLAGYNGYPGHRLRSLIERGELGEAWRFLNAWAQWPGRSRADGVKRLMAELTSGSLHHQLRQLNGMDSFPAWIRRGPLEERGVAARHPMQKAAFEARGRRVVAKLADSLTHNGLPALLRHGDRNSMRFSIESRVPFLTTDMADLLLSLPESYLISPKGETKHVFRAAMRGIVPDEILDRRDKVGFATPEKEWLLGMAPTVRQWLARDPGVPFIDQPEVLRQFDQMVAGQRPFSWQIWRWINFFRWHEKFIEAQ</sequence>
<dbReference type="PIRSF" id="PIRSF001589">
    <property type="entry name" value="Asn_synthetase_glu-h"/>
    <property type="match status" value="1"/>
</dbReference>
<keyword evidence="6" id="KW-0315">Glutamine amidotransferase</keyword>
<dbReference type="InterPro" id="IPR014729">
    <property type="entry name" value="Rossmann-like_a/b/a_fold"/>
</dbReference>
<keyword evidence="4" id="KW-0547">Nucleotide-binding</keyword>
<dbReference type="Pfam" id="PF13537">
    <property type="entry name" value="GATase_7"/>
    <property type="match status" value="1"/>
</dbReference>
<evidence type="ECO:0000256" key="3">
    <source>
        <dbReference type="ARBA" id="ARBA00012737"/>
    </source>
</evidence>
<evidence type="ECO:0000256" key="1">
    <source>
        <dbReference type="ARBA" id="ARBA00005187"/>
    </source>
</evidence>
<feature type="domain" description="Glutamine amidotransferase type-2" evidence="8">
    <location>
        <begin position="2"/>
        <end position="219"/>
    </location>
</feature>
<evidence type="ECO:0000256" key="2">
    <source>
        <dbReference type="ARBA" id="ARBA00005752"/>
    </source>
</evidence>
<keyword evidence="9" id="KW-0436">Ligase</keyword>
<proteinExistence type="inferred from homology"/>
<dbReference type="Gene3D" id="3.60.20.10">
    <property type="entry name" value="Glutamine Phosphoribosylpyrophosphate, subunit 1, domain 1"/>
    <property type="match status" value="1"/>
</dbReference>
<evidence type="ECO:0000256" key="5">
    <source>
        <dbReference type="ARBA" id="ARBA00022840"/>
    </source>
</evidence>
<dbReference type="PROSITE" id="PS51278">
    <property type="entry name" value="GATASE_TYPE_2"/>
    <property type="match status" value="1"/>
</dbReference>
<dbReference type="Pfam" id="PF00733">
    <property type="entry name" value="Asn_synthase"/>
    <property type="match status" value="1"/>
</dbReference>
<dbReference type="InterPro" id="IPR001962">
    <property type="entry name" value="Asn_synthase"/>
</dbReference>
<dbReference type="PANTHER" id="PTHR43284:SF1">
    <property type="entry name" value="ASPARAGINE SYNTHETASE"/>
    <property type="match status" value="1"/>
</dbReference>
<name>A0ABV7XAW0_9SPHN</name>
<dbReference type="SUPFAM" id="SSF56235">
    <property type="entry name" value="N-terminal nucleophile aminohydrolases (Ntn hydrolases)"/>
    <property type="match status" value="1"/>
</dbReference>
<dbReference type="InterPro" id="IPR051786">
    <property type="entry name" value="ASN_synthetase/amidase"/>
</dbReference>
<evidence type="ECO:0000256" key="6">
    <source>
        <dbReference type="ARBA" id="ARBA00022962"/>
    </source>
</evidence>
<reference evidence="10" key="1">
    <citation type="journal article" date="2019" name="Int. J. Syst. Evol. Microbiol.">
        <title>The Global Catalogue of Microorganisms (GCM) 10K type strain sequencing project: providing services to taxonomists for standard genome sequencing and annotation.</title>
        <authorList>
            <consortium name="The Broad Institute Genomics Platform"/>
            <consortium name="The Broad Institute Genome Sequencing Center for Infectious Disease"/>
            <person name="Wu L."/>
            <person name="Ma J."/>
        </authorList>
    </citation>
    <scope>NUCLEOTIDE SEQUENCE [LARGE SCALE GENOMIC DNA]</scope>
    <source>
        <strain evidence="10">KCTC 42644</strain>
    </source>
</reference>
<dbReference type="InterPro" id="IPR006426">
    <property type="entry name" value="Asn_synth_AEB"/>
</dbReference>
<keyword evidence="5" id="KW-0067">ATP-binding</keyword>
<dbReference type="Gene3D" id="3.40.50.620">
    <property type="entry name" value="HUPs"/>
    <property type="match status" value="1"/>
</dbReference>
<dbReference type="Proteomes" id="UP001595615">
    <property type="component" value="Unassembled WGS sequence"/>
</dbReference>
<evidence type="ECO:0000256" key="4">
    <source>
        <dbReference type="ARBA" id="ARBA00022741"/>
    </source>
</evidence>
<evidence type="ECO:0000259" key="8">
    <source>
        <dbReference type="PROSITE" id="PS51278"/>
    </source>
</evidence>
<protein>
    <recommendedName>
        <fullName evidence="3">asparagine synthase (glutamine-hydrolyzing)</fullName>
        <ecNumber evidence="3">6.3.5.4</ecNumber>
    </recommendedName>
</protein>
<comment type="catalytic activity">
    <reaction evidence="7">
        <text>L-aspartate + L-glutamine + ATP + H2O = L-asparagine + L-glutamate + AMP + diphosphate + H(+)</text>
        <dbReference type="Rhea" id="RHEA:12228"/>
        <dbReference type="ChEBI" id="CHEBI:15377"/>
        <dbReference type="ChEBI" id="CHEBI:15378"/>
        <dbReference type="ChEBI" id="CHEBI:29985"/>
        <dbReference type="ChEBI" id="CHEBI:29991"/>
        <dbReference type="ChEBI" id="CHEBI:30616"/>
        <dbReference type="ChEBI" id="CHEBI:33019"/>
        <dbReference type="ChEBI" id="CHEBI:58048"/>
        <dbReference type="ChEBI" id="CHEBI:58359"/>
        <dbReference type="ChEBI" id="CHEBI:456215"/>
        <dbReference type="EC" id="6.3.5.4"/>
    </reaction>
</comment>
<dbReference type="InterPro" id="IPR033738">
    <property type="entry name" value="AsnB_N"/>
</dbReference>
<dbReference type="CDD" id="cd00712">
    <property type="entry name" value="AsnB"/>
    <property type="match status" value="1"/>
</dbReference>
<gene>
    <name evidence="9" type="primary">asnB</name>
    <name evidence="9" type="ORF">ACFOMD_07630</name>
</gene>
<dbReference type="GO" id="GO:0004066">
    <property type="term" value="F:asparagine synthase (glutamine-hydrolyzing) activity"/>
    <property type="evidence" value="ECO:0007669"/>
    <property type="project" value="UniProtKB-EC"/>
</dbReference>
<dbReference type="NCBIfam" id="TIGR01536">
    <property type="entry name" value="asn_synth_AEB"/>
    <property type="match status" value="1"/>
</dbReference>
<evidence type="ECO:0000256" key="7">
    <source>
        <dbReference type="ARBA" id="ARBA00048741"/>
    </source>
</evidence>
<comment type="caution">
    <text evidence="9">The sequence shown here is derived from an EMBL/GenBank/DDBJ whole genome shotgun (WGS) entry which is preliminary data.</text>
</comment>
<dbReference type="InterPro" id="IPR029055">
    <property type="entry name" value="Ntn_hydrolases_N"/>
</dbReference>
<dbReference type="PANTHER" id="PTHR43284">
    <property type="entry name" value="ASPARAGINE SYNTHETASE (GLUTAMINE-HYDROLYZING)"/>
    <property type="match status" value="1"/>
</dbReference>